<dbReference type="PATRIC" id="fig|582680.6.peg.3496"/>
<dbReference type="InterPro" id="IPR046720">
    <property type="entry name" value="DUF6612"/>
</dbReference>
<feature type="signal peptide" evidence="2">
    <location>
        <begin position="1"/>
        <end position="23"/>
    </location>
</feature>
<dbReference type="Proteomes" id="UP000033740">
    <property type="component" value="Unassembled WGS sequence"/>
</dbReference>
<feature type="region of interest" description="Disordered" evidence="1">
    <location>
        <begin position="28"/>
        <end position="51"/>
    </location>
</feature>
<gene>
    <name evidence="3" type="ORF">RS86_03409</name>
</gene>
<feature type="compositionally biased region" description="Polar residues" evidence="1">
    <location>
        <begin position="32"/>
        <end position="46"/>
    </location>
</feature>
<organism evidence="3 4">
    <name type="scientific">Microbacterium azadirachtae</name>
    <dbReference type="NCBI Taxonomy" id="582680"/>
    <lineage>
        <taxon>Bacteria</taxon>
        <taxon>Bacillati</taxon>
        <taxon>Actinomycetota</taxon>
        <taxon>Actinomycetes</taxon>
        <taxon>Micrococcales</taxon>
        <taxon>Microbacteriaceae</taxon>
        <taxon>Microbacterium</taxon>
    </lineage>
</organism>
<dbReference type="InterPro" id="IPR029046">
    <property type="entry name" value="LolA/LolB/LppX"/>
</dbReference>
<feature type="chain" id="PRO_5039563010" description="Lipoprotein" evidence="2">
    <location>
        <begin position="24"/>
        <end position="263"/>
    </location>
</feature>
<dbReference type="SUPFAM" id="SSF89392">
    <property type="entry name" value="Prokaryotic lipoproteins and lipoprotein localization factors"/>
    <property type="match status" value="1"/>
</dbReference>
<evidence type="ECO:0000313" key="3">
    <source>
        <dbReference type="EMBL" id="KJL31290.1"/>
    </source>
</evidence>
<dbReference type="EMBL" id="JYIX01000039">
    <property type="protein sequence ID" value="KJL31290.1"/>
    <property type="molecule type" value="Genomic_DNA"/>
</dbReference>
<reference evidence="3 4" key="1">
    <citation type="submission" date="2015-02" db="EMBL/GenBank/DDBJ databases">
        <title>Draft genome sequences of ten Microbacterium spp. with emphasis on heavy metal contaminated environments.</title>
        <authorList>
            <person name="Corretto E."/>
        </authorList>
    </citation>
    <scope>NUCLEOTIDE SEQUENCE [LARGE SCALE GENOMIC DNA]</scope>
    <source>
        <strain evidence="3 4">ARN176</strain>
    </source>
</reference>
<evidence type="ECO:0000256" key="1">
    <source>
        <dbReference type="SAM" id="MobiDB-lite"/>
    </source>
</evidence>
<dbReference type="RefSeq" id="WP_045273442.1">
    <property type="nucleotide sequence ID" value="NZ_JYIX01000039.1"/>
</dbReference>
<dbReference type="Gene3D" id="2.50.20.20">
    <property type="match status" value="1"/>
</dbReference>
<comment type="caution">
    <text evidence="3">The sequence shown here is derived from an EMBL/GenBank/DDBJ whole genome shotgun (WGS) entry which is preliminary data.</text>
</comment>
<sequence>MSSLWKRAVATTTIALVAGFGITACSSGGGTATESTKSSVEQQQTGKKPMTAGDFAQRVSDAMSAAKTAHITQTMSTQGKDVSSTGELMMDPDPQKLRMHLNMSVGGQEVKVFLVDGTFYMNMGAMTQDKYVKISTDGSNPLAAQMQAMLGQSNAANQMKNAAAAVKEFTVAGTEKVDGADTTHYALTLDTKKLLAAQGVQAAQAAQIGDTLTYDLYIDGKDLIRRAVMNMGAAKTTIEYSQWGEPVTIEAPAADQLIEMPGI</sequence>
<evidence type="ECO:0000256" key="2">
    <source>
        <dbReference type="SAM" id="SignalP"/>
    </source>
</evidence>
<dbReference type="STRING" id="582680.RS86_03409"/>
<evidence type="ECO:0000313" key="4">
    <source>
        <dbReference type="Proteomes" id="UP000033740"/>
    </source>
</evidence>
<accession>A0A0F0LG89</accession>
<evidence type="ECO:0008006" key="5">
    <source>
        <dbReference type="Google" id="ProtNLM"/>
    </source>
</evidence>
<dbReference type="Pfam" id="PF20316">
    <property type="entry name" value="DUF6612"/>
    <property type="match status" value="1"/>
</dbReference>
<dbReference type="PROSITE" id="PS51257">
    <property type="entry name" value="PROKAR_LIPOPROTEIN"/>
    <property type="match status" value="1"/>
</dbReference>
<name>A0A0F0LG89_9MICO</name>
<protein>
    <recommendedName>
        <fullName evidence="5">Lipoprotein</fullName>
    </recommendedName>
</protein>
<keyword evidence="2" id="KW-0732">Signal</keyword>
<dbReference type="AlphaFoldDB" id="A0A0F0LG89"/>
<keyword evidence="4" id="KW-1185">Reference proteome</keyword>
<proteinExistence type="predicted"/>